<evidence type="ECO:0000256" key="1">
    <source>
        <dbReference type="ARBA" id="ARBA00023015"/>
    </source>
</evidence>
<dbReference type="PROSITE" id="PS50043">
    <property type="entry name" value="HTH_LUXR_2"/>
    <property type="match status" value="1"/>
</dbReference>
<gene>
    <name evidence="5" type="ORF">GCM10009744_09910</name>
</gene>
<organism evidence="5 6">
    <name type="scientific">Kribbella alba</name>
    <dbReference type="NCBI Taxonomy" id="190197"/>
    <lineage>
        <taxon>Bacteria</taxon>
        <taxon>Bacillati</taxon>
        <taxon>Actinomycetota</taxon>
        <taxon>Actinomycetes</taxon>
        <taxon>Propionibacteriales</taxon>
        <taxon>Kribbellaceae</taxon>
        <taxon>Kribbella</taxon>
    </lineage>
</organism>
<dbReference type="PANTHER" id="PTHR44688">
    <property type="entry name" value="DNA-BINDING TRANSCRIPTIONAL ACTIVATOR DEVR_DOSR"/>
    <property type="match status" value="1"/>
</dbReference>
<sequence length="97" mass="10734">MLVATTSTSIEVEHTMSTANLAHLMSPDSTGWAALSPAERRVADLVVEGLTNRQIAELSNLSRHTVDFQLRQVFSKLDVHSRVQLARRAFQQDSEAS</sequence>
<dbReference type="InterPro" id="IPR036388">
    <property type="entry name" value="WH-like_DNA-bd_sf"/>
</dbReference>
<dbReference type="PANTHER" id="PTHR44688:SF16">
    <property type="entry name" value="DNA-BINDING TRANSCRIPTIONAL ACTIVATOR DEVR_DOSR"/>
    <property type="match status" value="1"/>
</dbReference>
<dbReference type="SUPFAM" id="SSF46894">
    <property type="entry name" value="C-terminal effector domain of the bipartite response regulators"/>
    <property type="match status" value="1"/>
</dbReference>
<proteinExistence type="predicted"/>
<name>A0ABN2EZY2_9ACTN</name>
<dbReference type="SMART" id="SM00421">
    <property type="entry name" value="HTH_LUXR"/>
    <property type="match status" value="1"/>
</dbReference>
<evidence type="ECO:0000313" key="6">
    <source>
        <dbReference type="Proteomes" id="UP001501319"/>
    </source>
</evidence>
<keyword evidence="2" id="KW-0238">DNA-binding</keyword>
<feature type="domain" description="HTH luxR-type" evidence="4">
    <location>
        <begin position="28"/>
        <end position="93"/>
    </location>
</feature>
<dbReference type="CDD" id="cd06170">
    <property type="entry name" value="LuxR_C_like"/>
    <property type="match status" value="1"/>
</dbReference>
<evidence type="ECO:0000313" key="5">
    <source>
        <dbReference type="EMBL" id="GAA1624449.1"/>
    </source>
</evidence>
<dbReference type="PRINTS" id="PR00038">
    <property type="entry name" value="HTHLUXR"/>
</dbReference>
<keyword evidence="1" id="KW-0805">Transcription regulation</keyword>
<dbReference type="Gene3D" id="1.10.10.10">
    <property type="entry name" value="Winged helix-like DNA-binding domain superfamily/Winged helix DNA-binding domain"/>
    <property type="match status" value="1"/>
</dbReference>
<keyword evidence="3" id="KW-0804">Transcription</keyword>
<accession>A0ABN2EZY2</accession>
<dbReference type="EMBL" id="BAAANE010000003">
    <property type="protein sequence ID" value="GAA1624449.1"/>
    <property type="molecule type" value="Genomic_DNA"/>
</dbReference>
<comment type="caution">
    <text evidence="5">The sequence shown here is derived from an EMBL/GenBank/DDBJ whole genome shotgun (WGS) entry which is preliminary data.</text>
</comment>
<reference evidence="5 6" key="1">
    <citation type="journal article" date="2019" name="Int. J. Syst. Evol. Microbiol.">
        <title>The Global Catalogue of Microorganisms (GCM) 10K type strain sequencing project: providing services to taxonomists for standard genome sequencing and annotation.</title>
        <authorList>
            <consortium name="The Broad Institute Genomics Platform"/>
            <consortium name="The Broad Institute Genome Sequencing Center for Infectious Disease"/>
            <person name="Wu L."/>
            <person name="Ma J."/>
        </authorList>
    </citation>
    <scope>NUCLEOTIDE SEQUENCE [LARGE SCALE GENOMIC DNA]</scope>
    <source>
        <strain evidence="5 6">JCM 14306</strain>
    </source>
</reference>
<evidence type="ECO:0000256" key="3">
    <source>
        <dbReference type="ARBA" id="ARBA00023163"/>
    </source>
</evidence>
<evidence type="ECO:0000259" key="4">
    <source>
        <dbReference type="PROSITE" id="PS50043"/>
    </source>
</evidence>
<dbReference type="InterPro" id="IPR000792">
    <property type="entry name" value="Tscrpt_reg_LuxR_C"/>
</dbReference>
<dbReference type="Pfam" id="PF00196">
    <property type="entry name" value="GerE"/>
    <property type="match status" value="1"/>
</dbReference>
<protein>
    <recommendedName>
        <fullName evidence="4">HTH luxR-type domain-containing protein</fullName>
    </recommendedName>
</protein>
<evidence type="ECO:0000256" key="2">
    <source>
        <dbReference type="ARBA" id="ARBA00023125"/>
    </source>
</evidence>
<dbReference type="Proteomes" id="UP001501319">
    <property type="component" value="Unassembled WGS sequence"/>
</dbReference>
<keyword evidence="6" id="KW-1185">Reference proteome</keyword>
<dbReference type="InterPro" id="IPR016032">
    <property type="entry name" value="Sig_transdc_resp-reg_C-effctor"/>
</dbReference>